<dbReference type="InterPro" id="IPR036388">
    <property type="entry name" value="WH-like_DNA-bd_sf"/>
</dbReference>
<dbReference type="PROSITE" id="PS50995">
    <property type="entry name" value="HTH_MARR_2"/>
    <property type="match status" value="1"/>
</dbReference>
<dbReference type="EMBL" id="FNVO01000008">
    <property type="protein sequence ID" value="SEG65899.1"/>
    <property type="molecule type" value="Genomic_DNA"/>
</dbReference>
<organism evidence="2 3">
    <name type="scientific">Thermomonospora echinospora</name>
    <dbReference type="NCBI Taxonomy" id="1992"/>
    <lineage>
        <taxon>Bacteria</taxon>
        <taxon>Bacillati</taxon>
        <taxon>Actinomycetota</taxon>
        <taxon>Actinomycetes</taxon>
        <taxon>Streptosporangiales</taxon>
        <taxon>Thermomonosporaceae</taxon>
        <taxon>Thermomonospora</taxon>
    </lineage>
</organism>
<proteinExistence type="predicted"/>
<dbReference type="InterPro" id="IPR036390">
    <property type="entry name" value="WH_DNA-bd_sf"/>
</dbReference>
<dbReference type="InterPro" id="IPR011991">
    <property type="entry name" value="ArsR-like_HTH"/>
</dbReference>
<dbReference type="Proteomes" id="UP000236723">
    <property type="component" value="Unassembled WGS sequence"/>
</dbReference>
<dbReference type="Gene3D" id="1.10.10.10">
    <property type="entry name" value="Winged helix-like DNA-binding domain superfamily/Winged helix DNA-binding domain"/>
    <property type="match status" value="1"/>
</dbReference>
<evidence type="ECO:0000313" key="2">
    <source>
        <dbReference type="EMBL" id="SEG65899.1"/>
    </source>
</evidence>
<dbReference type="SUPFAM" id="SSF46785">
    <property type="entry name" value="Winged helix' DNA-binding domain"/>
    <property type="match status" value="1"/>
</dbReference>
<accession>A0A1H6BYW1</accession>
<keyword evidence="3" id="KW-1185">Reference proteome</keyword>
<feature type="domain" description="HTH marR-type" evidence="1">
    <location>
        <begin position="22"/>
        <end position="159"/>
    </location>
</feature>
<dbReference type="Pfam" id="PF12802">
    <property type="entry name" value="MarR_2"/>
    <property type="match status" value="1"/>
</dbReference>
<dbReference type="GO" id="GO:0003677">
    <property type="term" value="F:DNA binding"/>
    <property type="evidence" value="ECO:0007669"/>
    <property type="project" value="UniProtKB-KW"/>
</dbReference>
<gene>
    <name evidence="2" type="ORF">SAMN04489712_108147</name>
</gene>
<name>A0A1H6BYW1_9ACTN</name>
<keyword evidence="2" id="KW-0238">DNA-binding</keyword>
<dbReference type="PANTHER" id="PTHR33164">
    <property type="entry name" value="TRANSCRIPTIONAL REGULATOR, MARR FAMILY"/>
    <property type="match status" value="1"/>
</dbReference>
<dbReference type="PRINTS" id="PR00598">
    <property type="entry name" value="HTHMARR"/>
</dbReference>
<dbReference type="AlphaFoldDB" id="A0A1H6BYW1"/>
<dbReference type="InterPro" id="IPR039422">
    <property type="entry name" value="MarR/SlyA-like"/>
</dbReference>
<reference evidence="3" key="1">
    <citation type="submission" date="2016-10" db="EMBL/GenBank/DDBJ databases">
        <authorList>
            <person name="Varghese N."/>
            <person name="Submissions S."/>
        </authorList>
    </citation>
    <scope>NUCLEOTIDE SEQUENCE [LARGE SCALE GENOMIC DNA]</scope>
    <source>
        <strain evidence="3">DSM 43163</strain>
    </source>
</reference>
<dbReference type="GO" id="GO:0006950">
    <property type="term" value="P:response to stress"/>
    <property type="evidence" value="ECO:0007669"/>
    <property type="project" value="TreeGrafter"/>
</dbReference>
<dbReference type="CDD" id="cd00090">
    <property type="entry name" value="HTH_ARSR"/>
    <property type="match status" value="1"/>
</dbReference>
<dbReference type="SMART" id="SM00347">
    <property type="entry name" value="HTH_MARR"/>
    <property type="match status" value="1"/>
</dbReference>
<dbReference type="InterPro" id="IPR000835">
    <property type="entry name" value="HTH_MarR-typ"/>
</dbReference>
<protein>
    <submittedName>
        <fullName evidence="2">DNA-binding transcriptional regulator, MarR family</fullName>
    </submittedName>
</protein>
<evidence type="ECO:0000259" key="1">
    <source>
        <dbReference type="PROSITE" id="PS50995"/>
    </source>
</evidence>
<evidence type="ECO:0000313" key="3">
    <source>
        <dbReference type="Proteomes" id="UP000236723"/>
    </source>
</evidence>
<dbReference type="GO" id="GO:0003700">
    <property type="term" value="F:DNA-binding transcription factor activity"/>
    <property type="evidence" value="ECO:0007669"/>
    <property type="project" value="InterPro"/>
</dbReference>
<dbReference type="PANTHER" id="PTHR33164:SF57">
    <property type="entry name" value="MARR-FAMILY TRANSCRIPTIONAL REGULATOR"/>
    <property type="match status" value="1"/>
</dbReference>
<sequence>MRRVRRPGIGHTAGMDEAPADIAEIERALDRVSHLLTRARRHGRTVAEAGVPVDRAAVPVLRLLADAPGPLRPGELAVRLAVEAPHVTRQLQRLEKAGMVERVPDPRDGRAHRVRLTDAGRAAVDRIRAVSRRWMAEALADWPVPERRLFAALLHRMVDDFLAHAAEHGTLGAEPRRPCCDDGLTG</sequence>